<keyword evidence="5 7" id="KW-0472">Membrane</keyword>
<dbReference type="eggNOG" id="KOG2489">
    <property type="taxonomic scope" value="Eukaryota"/>
</dbReference>
<keyword evidence="3 7" id="KW-0812">Transmembrane</keyword>
<dbReference type="Proteomes" id="UP000001542">
    <property type="component" value="Unassembled WGS sequence"/>
</dbReference>
<dbReference type="PANTHER" id="PTHR21347">
    <property type="entry name" value="CLEFT LIP AND PALATE ASSOCIATED TRANSMEMBRANE PROTEIN-RELATED"/>
    <property type="match status" value="1"/>
</dbReference>
<evidence type="ECO:0000256" key="5">
    <source>
        <dbReference type="ARBA" id="ARBA00023136"/>
    </source>
</evidence>
<feature type="compositionally biased region" description="Acidic residues" evidence="6">
    <location>
        <begin position="510"/>
        <end position="521"/>
    </location>
</feature>
<reference evidence="8" key="1">
    <citation type="submission" date="2006-10" db="EMBL/GenBank/DDBJ databases">
        <authorList>
            <person name="Amadeo P."/>
            <person name="Zhao Q."/>
            <person name="Wortman J."/>
            <person name="Fraser-Liggett C."/>
            <person name="Carlton J."/>
        </authorList>
    </citation>
    <scope>NUCLEOTIDE SEQUENCE</scope>
    <source>
        <strain evidence="8">G3</strain>
    </source>
</reference>
<evidence type="ECO:0000313" key="9">
    <source>
        <dbReference type="Proteomes" id="UP000001542"/>
    </source>
</evidence>
<keyword evidence="9" id="KW-1185">Reference proteome</keyword>
<comment type="similarity">
    <text evidence="2">Belongs to the CLPTM1 family.</text>
</comment>
<gene>
    <name evidence="8" type="ORF">TVAG_413020</name>
</gene>
<feature type="transmembrane region" description="Helical" evidence="7">
    <location>
        <begin position="414"/>
        <end position="437"/>
    </location>
</feature>
<sequence length="553" mass="65322">MGILRFLAPSKLLMGSLILMALTFCYSWAQIYLRDKTLDFKNIFPINQTLDAKLYFSTSKRDLLDKVIWKNQSIHYLKNNKLSEKFTLTIPQGIAKNTSLGYLTLQIHAVVNKQHIFLRENTNLIHWRRTKDRSTKKLIGGESNVSTNTYSWKPYVYQKYRFDLVYFEFLNPKLGIADVFSLSQYPQVARTALKYDKFFNIPSEERLLNTTLDHNTTLTLEINMPHNFWWQIKYNYDIAWLQMLDILGDDISHMLKYSMNKIKRIILETPLYILVFTAVCTILHSIFQYMAFEHDIKFWAKRKNFHGVSMGTVLNNFLSDLIILLYSIDTDTGNFLRFTYTIQCFTGFWKLSKLVDFSFKPPFISIKAAYRGKENDADRTGLKYCYIVVTPIIIGYCIYELFTQEFTNIKSYIIHSLAAAIYSYGFLGMIPQLYVNYKLKTVAGMSKAAFIYKSLNTFIDDIYTFVEKMPLMMKIACFRDDIIFFVWLYQCMIYRTDPTRINEFNMQQKEEEEENSENEIQEEQKEVKTNDESHEGQEKDRENEEKHEEGKIE</sequence>
<feature type="transmembrane region" description="Helical" evidence="7">
    <location>
        <begin position="381"/>
        <end position="402"/>
    </location>
</feature>
<dbReference type="VEuPathDB" id="TrichDB:TVAGG3_0002160"/>
<organism evidence="8 9">
    <name type="scientific">Trichomonas vaginalis (strain ATCC PRA-98 / G3)</name>
    <dbReference type="NCBI Taxonomy" id="412133"/>
    <lineage>
        <taxon>Eukaryota</taxon>
        <taxon>Metamonada</taxon>
        <taxon>Parabasalia</taxon>
        <taxon>Trichomonadida</taxon>
        <taxon>Trichomonadidae</taxon>
        <taxon>Trichomonas</taxon>
    </lineage>
</organism>
<evidence type="ECO:0000256" key="3">
    <source>
        <dbReference type="ARBA" id="ARBA00022692"/>
    </source>
</evidence>
<keyword evidence="4 7" id="KW-1133">Transmembrane helix</keyword>
<dbReference type="InterPro" id="IPR008429">
    <property type="entry name" value="CLPTM1"/>
</dbReference>
<accession>A2F6I7</accession>
<feature type="region of interest" description="Disordered" evidence="6">
    <location>
        <begin position="507"/>
        <end position="553"/>
    </location>
</feature>
<dbReference type="RefSeq" id="XP_001312415.1">
    <property type="nucleotide sequence ID" value="XM_001312414.1"/>
</dbReference>
<dbReference type="OMA" id="HAMNESV"/>
<dbReference type="InParanoid" id="A2F6I7"/>
<reference evidence="8" key="2">
    <citation type="journal article" date="2007" name="Science">
        <title>Draft genome sequence of the sexually transmitted pathogen Trichomonas vaginalis.</title>
        <authorList>
            <person name="Carlton J.M."/>
            <person name="Hirt R.P."/>
            <person name="Silva J.C."/>
            <person name="Delcher A.L."/>
            <person name="Schatz M."/>
            <person name="Zhao Q."/>
            <person name="Wortman J.R."/>
            <person name="Bidwell S.L."/>
            <person name="Alsmark U.C.M."/>
            <person name="Besteiro S."/>
            <person name="Sicheritz-Ponten T."/>
            <person name="Noel C.J."/>
            <person name="Dacks J.B."/>
            <person name="Foster P.G."/>
            <person name="Simillion C."/>
            <person name="Van de Peer Y."/>
            <person name="Miranda-Saavedra D."/>
            <person name="Barton G.J."/>
            <person name="Westrop G.D."/>
            <person name="Mueller S."/>
            <person name="Dessi D."/>
            <person name="Fiori P.L."/>
            <person name="Ren Q."/>
            <person name="Paulsen I."/>
            <person name="Zhang H."/>
            <person name="Bastida-Corcuera F.D."/>
            <person name="Simoes-Barbosa A."/>
            <person name="Brown M.T."/>
            <person name="Hayes R.D."/>
            <person name="Mukherjee M."/>
            <person name="Okumura C.Y."/>
            <person name="Schneider R."/>
            <person name="Smith A.J."/>
            <person name="Vanacova S."/>
            <person name="Villalvazo M."/>
            <person name="Haas B.J."/>
            <person name="Pertea M."/>
            <person name="Feldblyum T.V."/>
            <person name="Utterback T.R."/>
            <person name="Shu C.L."/>
            <person name="Osoegawa K."/>
            <person name="de Jong P.J."/>
            <person name="Hrdy I."/>
            <person name="Horvathova L."/>
            <person name="Zubacova Z."/>
            <person name="Dolezal P."/>
            <person name="Malik S.B."/>
            <person name="Logsdon J.M. Jr."/>
            <person name="Henze K."/>
            <person name="Gupta A."/>
            <person name="Wang C.C."/>
            <person name="Dunne R.L."/>
            <person name="Upcroft J.A."/>
            <person name="Upcroft P."/>
            <person name="White O."/>
            <person name="Salzberg S.L."/>
            <person name="Tang P."/>
            <person name="Chiu C.-H."/>
            <person name="Lee Y.-S."/>
            <person name="Embley T.M."/>
            <person name="Coombs G.H."/>
            <person name="Mottram J.C."/>
            <person name="Tachezy J."/>
            <person name="Fraser-Liggett C.M."/>
            <person name="Johnson P.J."/>
        </authorList>
    </citation>
    <scope>NUCLEOTIDE SEQUENCE [LARGE SCALE GENOMIC DNA]</scope>
    <source>
        <strain evidence="8">G3</strain>
    </source>
</reference>
<dbReference type="Pfam" id="PF05602">
    <property type="entry name" value="CLPTM1"/>
    <property type="match status" value="1"/>
</dbReference>
<feature type="transmembrane region" description="Helical" evidence="7">
    <location>
        <begin position="265"/>
        <end position="287"/>
    </location>
</feature>
<protein>
    <submittedName>
        <fullName evidence="8">Cisplatin, putative</fullName>
    </submittedName>
</protein>
<dbReference type="KEGG" id="tva:4757303"/>
<dbReference type="VEuPathDB" id="TrichDB:TVAG_413020"/>
<dbReference type="EMBL" id="DS113636">
    <property type="protein sequence ID" value="EAX99485.1"/>
    <property type="molecule type" value="Genomic_DNA"/>
</dbReference>
<evidence type="ECO:0000256" key="4">
    <source>
        <dbReference type="ARBA" id="ARBA00022989"/>
    </source>
</evidence>
<comment type="subcellular location">
    <subcellularLocation>
        <location evidence="1">Membrane</location>
        <topology evidence="1">Multi-pass membrane protein</topology>
    </subcellularLocation>
</comment>
<dbReference type="STRING" id="5722.A2F6I7"/>
<feature type="transmembrane region" description="Helical" evidence="7">
    <location>
        <begin position="12"/>
        <end position="33"/>
    </location>
</feature>
<evidence type="ECO:0000256" key="7">
    <source>
        <dbReference type="SAM" id="Phobius"/>
    </source>
</evidence>
<evidence type="ECO:0000256" key="2">
    <source>
        <dbReference type="ARBA" id="ARBA00009310"/>
    </source>
</evidence>
<dbReference type="GO" id="GO:0012505">
    <property type="term" value="C:endomembrane system"/>
    <property type="evidence" value="ECO:0000318"/>
    <property type="project" value="GO_Central"/>
</dbReference>
<evidence type="ECO:0000256" key="6">
    <source>
        <dbReference type="SAM" id="MobiDB-lite"/>
    </source>
</evidence>
<evidence type="ECO:0000313" key="8">
    <source>
        <dbReference type="EMBL" id="EAX99485.1"/>
    </source>
</evidence>
<dbReference type="GO" id="GO:0016020">
    <property type="term" value="C:membrane"/>
    <property type="evidence" value="ECO:0000318"/>
    <property type="project" value="GO_Central"/>
</dbReference>
<proteinExistence type="inferred from homology"/>
<dbReference type="PANTHER" id="PTHR21347:SF0">
    <property type="entry name" value="LIPID SCRAMBLASE CLPTM1L"/>
    <property type="match status" value="1"/>
</dbReference>
<name>A2F6I7_TRIV3</name>
<feature type="compositionally biased region" description="Basic and acidic residues" evidence="6">
    <location>
        <begin position="522"/>
        <end position="553"/>
    </location>
</feature>
<evidence type="ECO:0000256" key="1">
    <source>
        <dbReference type="ARBA" id="ARBA00004141"/>
    </source>
</evidence>
<dbReference type="OrthoDB" id="378564at2759"/>
<feature type="transmembrane region" description="Helical" evidence="7">
    <location>
        <begin position="307"/>
        <end position="328"/>
    </location>
</feature>
<dbReference type="AlphaFoldDB" id="A2F6I7"/>